<keyword evidence="6" id="KW-1185">Reference proteome</keyword>
<keyword evidence="5" id="KW-0282">Flagellum</keyword>
<comment type="similarity">
    <text evidence="2">Belongs to the FlgN family.</text>
</comment>
<name>A0A0B4XM64_9GAMM</name>
<dbReference type="AlphaFoldDB" id="A0A0B4XM64"/>
<evidence type="ECO:0000256" key="1">
    <source>
        <dbReference type="ARBA" id="ARBA00002397"/>
    </source>
</evidence>
<dbReference type="SUPFAM" id="SSF140566">
    <property type="entry name" value="FlgN-like"/>
    <property type="match status" value="1"/>
</dbReference>
<dbReference type="GO" id="GO:0044780">
    <property type="term" value="P:bacterial-type flagellum assembly"/>
    <property type="evidence" value="ECO:0007669"/>
    <property type="project" value="InterPro"/>
</dbReference>
<dbReference type="KEGG" id="apac:S7S_14835"/>
<proteinExistence type="inferred from homology"/>
<dbReference type="Pfam" id="PF05130">
    <property type="entry name" value="FlgN"/>
    <property type="match status" value="1"/>
</dbReference>
<comment type="function">
    <text evidence="1">Required for the efficient initiation of filament assembly.</text>
</comment>
<keyword evidence="5" id="KW-0966">Cell projection</keyword>
<feature type="region of interest" description="Disordered" evidence="4">
    <location>
        <begin position="139"/>
        <end position="160"/>
    </location>
</feature>
<reference evidence="5 6" key="1">
    <citation type="journal article" date="2012" name="J. Bacteriol.">
        <title>Genome sequence of an alkane-degrading bacterium, Alcanivorax pacificus type strain W11-5, isolated from deep sea sediment.</title>
        <authorList>
            <person name="Lai Q."/>
            <person name="Shao Z."/>
        </authorList>
    </citation>
    <scope>NUCLEOTIDE SEQUENCE [LARGE SCALE GENOMIC DNA]</scope>
    <source>
        <strain evidence="5 6">W11-5</strain>
    </source>
</reference>
<dbReference type="InterPro" id="IPR007809">
    <property type="entry name" value="FlgN-like"/>
</dbReference>
<dbReference type="HOGENOM" id="CLU_137423_1_2_6"/>
<keyword evidence="3" id="KW-1005">Bacterial flagellum biogenesis</keyword>
<dbReference type="Gene3D" id="1.20.58.300">
    <property type="entry name" value="FlgN-like"/>
    <property type="match status" value="1"/>
</dbReference>
<dbReference type="InterPro" id="IPR036679">
    <property type="entry name" value="FlgN-like_sf"/>
</dbReference>
<evidence type="ECO:0000256" key="2">
    <source>
        <dbReference type="ARBA" id="ARBA00007703"/>
    </source>
</evidence>
<feature type="compositionally biased region" description="Polar residues" evidence="4">
    <location>
        <begin position="150"/>
        <end position="160"/>
    </location>
</feature>
<dbReference type="Proteomes" id="UP000006764">
    <property type="component" value="Chromosome"/>
</dbReference>
<gene>
    <name evidence="5" type="ORF">S7S_14835</name>
</gene>
<dbReference type="STRING" id="391936.S7S_14835"/>
<evidence type="ECO:0000313" key="5">
    <source>
        <dbReference type="EMBL" id="AJD49379.1"/>
    </source>
</evidence>
<organism evidence="5 6">
    <name type="scientific">Isoalcanivorax pacificus W11-5</name>
    <dbReference type="NCBI Taxonomy" id="391936"/>
    <lineage>
        <taxon>Bacteria</taxon>
        <taxon>Pseudomonadati</taxon>
        <taxon>Pseudomonadota</taxon>
        <taxon>Gammaproteobacteria</taxon>
        <taxon>Oceanospirillales</taxon>
        <taxon>Alcanivoracaceae</taxon>
        <taxon>Isoalcanivorax</taxon>
    </lineage>
</organism>
<dbReference type="OrthoDB" id="6238586at2"/>
<evidence type="ECO:0000313" key="6">
    <source>
        <dbReference type="Proteomes" id="UP000006764"/>
    </source>
</evidence>
<protein>
    <submittedName>
        <fullName evidence="5">Flagella synthesis protein</fullName>
    </submittedName>
</protein>
<dbReference type="EMBL" id="CP004387">
    <property type="protein sequence ID" value="AJD49379.1"/>
    <property type="molecule type" value="Genomic_DNA"/>
</dbReference>
<evidence type="ECO:0000256" key="4">
    <source>
        <dbReference type="SAM" id="MobiDB-lite"/>
    </source>
</evidence>
<sequence>MNAAAQTPLQRHIAQQQGQLETLSALLQRERTVLQQGEPDSHLLADLAAGKQQLLEDLNLREQRRRAVQQQLGFEDSADGDTEAATRQGCLPGWHAVQALAAEVARQNRLNGLLIDMRLHHNQRMLNFLRDCAREANPESGLYGPDGQARQGSGQISSRV</sequence>
<accession>A0A0B4XM64</accession>
<keyword evidence="5" id="KW-0969">Cilium</keyword>
<evidence type="ECO:0000256" key="3">
    <source>
        <dbReference type="ARBA" id="ARBA00022795"/>
    </source>
</evidence>
<dbReference type="RefSeq" id="WP_008733704.1">
    <property type="nucleotide sequence ID" value="NZ_CP004387.1"/>
</dbReference>